<dbReference type="OrthoDB" id="9790409at2"/>
<feature type="transmembrane region" description="Helical" evidence="1">
    <location>
        <begin position="43"/>
        <end position="60"/>
    </location>
</feature>
<evidence type="ECO:0000313" key="2">
    <source>
        <dbReference type="EMBL" id="TWJ09731.1"/>
    </source>
</evidence>
<keyword evidence="1" id="KW-1133">Transmembrane helix</keyword>
<keyword evidence="3" id="KW-1185">Reference proteome</keyword>
<keyword evidence="1" id="KW-0812">Transmembrane</keyword>
<organism evidence="2 3">
    <name type="scientific">Altererythrobacter ishigakiensis</name>
    <dbReference type="NCBI Taxonomy" id="476157"/>
    <lineage>
        <taxon>Bacteria</taxon>
        <taxon>Pseudomonadati</taxon>
        <taxon>Pseudomonadota</taxon>
        <taxon>Alphaproteobacteria</taxon>
        <taxon>Sphingomonadales</taxon>
        <taxon>Erythrobacteraceae</taxon>
        <taxon>Altererythrobacter</taxon>
    </lineage>
</organism>
<protein>
    <recommendedName>
        <fullName evidence="4">Sulphur transport domain-containing protein</fullName>
    </recommendedName>
</protein>
<accession>A0A562UVT4</accession>
<feature type="transmembrane region" description="Helical" evidence="1">
    <location>
        <begin position="114"/>
        <end position="134"/>
    </location>
</feature>
<dbReference type="Pfam" id="PF20398">
    <property type="entry name" value="DUF6691"/>
    <property type="match status" value="1"/>
</dbReference>
<comment type="caution">
    <text evidence="2">The sequence shown here is derived from an EMBL/GenBank/DDBJ whole genome shotgun (WGS) entry which is preliminary data.</text>
</comment>
<feature type="transmembrane region" description="Helical" evidence="1">
    <location>
        <begin position="85"/>
        <end position="108"/>
    </location>
</feature>
<evidence type="ECO:0000313" key="3">
    <source>
        <dbReference type="Proteomes" id="UP000320547"/>
    </source>
</evidence>
<dbReference type="Proteomes" id="UP000320547">
    <property type="component" value="Unassembled WGS sequence"/>
</dbReference>
<evidence type="ECO:0008006" key="4">
    <source>
        <dbReference type="Google" id="ProtNLM"/>
    </source>
</evidence>
<keyword evidence="1" id="KW-0472">Membrane</keyword>
<sequence length="139" mass="14512">MRQLALSLLSGSLFGAGLAISGMMDPSRVRGFLDITGSWDPTLAFVMGGATVVMAIAWLVQRRMQRPLTETEFALPGTQLIDRRLISGAVLFGVGWALAGLCPGPAIASLAVNPLPAAVFVGAMIGGMSLFKLVDRPAV</sequence>
<name>A0A562UVT4_9SPHN</name>
<dbReference type="InterPro" id="IPR046513">
    <property type="entry name" value="DUF6691"/>
</dbReference>
<dbReference type="AlphaFoldDB" id="A0A562UVT4"/>
<dbReference type="RefSeq" id="WP_067600590.1">
    <property type="nucleotide sequence ID" value="NZ_CP015963.1"/>
</dbReference>
<dbReference type="EMBL" id="VLLK01000001">
    <property type="protein sequence ID" value="TWJ09731.1"/>
    <property type="molecule type" value="Genomic_DNA"/>
</dbReference>
<reference evidence="2 3" key="1">
    <citation type="submission" date="2019-07" db="EMBL/GenBank/DDBJ databases">
        <title>Genomic Encyclopedia of Archaeal and Bacterial Type Strains, Phase II (KMG-II): from individual species to whole genera.</title>
        <authorList>
            <person name="Goeker M."/>
        </authorList>
    </citation>
    <scope>NUCLEOTIDE SEQUENCE [LARGE SCALE GENOMIC DNA]</scope>
    <source>
        <strain evidence="2 3">ATCC BAA-2084</strain>
    </source>
</reference>
<evidence type="ECO:0000256" key="1">
    <source>
        <dbReference type="SAM" id="Phobius"/>
    </source>
</evidence>
<gene>
    <name evidence="2" type="ORF">JN10_1375</name>
</gene>
<proteinExistence type="predicted"/>
<dbReference type="STRING" id="476157.GCA_001663155_01979"/>